<dbReference type="PANTHER" id="PTHR34351">
    <property type="entry name" value="SLR1927 PROTEIN-RELATED"/>
    <property type="match status" value="1"/>
</dbReference>
<evidence type="ECO:0000256" key="1">
    <source>
        <dbReference type="SAM" id="MobiDB-lite"/>
    </source>
</evidence>
<evidence type="ECO:0000313" key="2">
    <source>
        <dbReference type="EMBL" id="MBB3205646.1"/>
    </source>
</evidence>
<dbReference type="Proteomes" id="UP000536179">
    <property type="component" value="Unassembled WGS sequence"/>
</dbReference>
<dbReference type="PANTHER" id="PTHR34351:SF1">
    <property type="entry name" value="SLR1927 PROTEIN"/>
    <property type="match status" value="1"/>
</dbReference>
<organism evidence="2 3">
    <name type="scientific">Aporhodopirellula rubra</name>
    <dbReference type="NCBI Taxonomy" id="980271"/>
    <lineage>
        <taxon>Bacteria</taxon>
        <taxon>Pseudomonadati</taxon>
        <taxon>Planctomycetota</taxon>
        <taxon>Planctomycetia</taxon>
        <taxon>Pirellulales</taxon>
        <taxon>Pirellulaceae</taxon>
        <taxon>Aporhodopirellula</taxon>
    </lineage>
</organism>
<gene>
    <name evidence="2" type="ORF">FHS27_001450</name>
</gene>
<feature type="compositionally biased region" description="Polar residues" evidence="1">
    <location>
        <begin position="402"/>
        <end position="414"/>
    </location>
</feature>
<keyword evidence="3" id="KW-1185">Reference proteome</keyword>
<dbReference type="RefSeq" id="WP_184303479.1">
    <property type="nucleotide sequence ID" value="NZ_JACHXU010000004.1"/>
</dbReference>
<feature type="region of interest" description="Disordered" evidence="1">
    <location>
        <begin position="392"/>
        <end position="414"/>
    </location>
</feature>
<sequence length="414" mass="46907">MLNAITRTARFLNPWRWVMGLRRSMTGASVSLLLIGIVSLNIVWGYPWTGMFATCISLFIVGRTINYLAAPQLHASVNAPRCLPMGTSTQIPGHLVNQGRWPGMDLWIERNQRCDWLPPGGETSALKDVTFQRRGLHPLPVIEVDCFFPFYLFRTHLNVDPNTTIAVTPKPLSSEDDEHWRTLQNTLRGIATRISQGEQIHYIGSCEYREGVPVRRWDFSSWARLGKPIVREFSTPAARSISIWVNNVCDDEPRSRERWTRRISSWSRTNENTHEPFERILSIAASSIETLTRNGAAVTLWVTQDDRLQAFRCEAGSDPSDLLIALATLEPIPPSETLAHDLDDWTREMQLSGGDSLLVMSCQSRENVSITIPPGTRWVTHRDIRKIDRAEKPPRPAMKTHMANSTRQVSETTG</sequence>
<name>A0A7W5DW87_9BACT</name>
<comment type="caution">
    <text evidence="2">The sequence shown here is derived from an EMBL/GenBank/DDBJ whole genome shotgun (WGS) entry which is preliminary data.</text>
</comment>
<dbReference type="EMBL" id="JACHXU010000004">
    <property type="protein sequence ID" value="MBB3205646.1"/>
    <property type="molecule type" value="Genomic_DNA"/>
</dbReference>
<protein>
    <submittedName>
        <fullName evidence="2">Uncharacterized protein (DUF58 family)</fullName>
    </submittedName>
</protein>
<accession>A0A7W5DW87</accession>
<reference evidence="2 3" key="1">
    <citation type="submission" date="2020-08" db="EMBL/GenBank/DDBJ databases">
        <title>Genomic Encyclopedia of Type Strains, Phase III (KMG-III): the genomes of soil and plant-associated and newly described type strains.</title>
        <authorList>
            <person name="Whitman W."/>
        </authorList>
    </citation>
    <scope>NUCLEOTIDE SEQUENCE [LARGE SCALE GENOMIC DNA]</scope>
    <source>
        <strain evidence="2 3">CECT 8075</strain>
    </source>
</reference>
<dbReference type="AlphaFoldDB" id="A0A7W5DW87"/>
<evidence type="ECO:0000313" key="3">
    <source>
        <dbReference type="Proteomes" id="UP000536179"/>
    </source>
</evidence>
<proteinExistence type="predicted"/>